<keyword evidence="3 7" id="KW-0812">Transmembrane</keyword>
<proteinExistence type="predicted"/>
<evidence type="ECO:0000313" key="9">
    <source>
        <dbReference type="EMBL" id="QID88408.1"/>
    </source>
</evidence>
<dbReference type="Pfam" id="PF09359">
    <property type="entry name" value="VTC"/>
    <property type="match status" value="1"/>
</dbReference>
<dbReference type="Pfam" id="PF02656">
    <property type="entry name" value="DUF202"/>
    <property type="match status" value="1"/>
</dbReference>
<evidence type="ECO:0000259" key="8">
    <source>
        <dbReference type="PROSITE" id="PS51382"/>
    </source>
</evidence>
<dbReference type="PANTHER" id="PTHR46140">
    <property type="entry name" value="VACUOLAR TRANSPORTER CHAPERONE 1-RELATED"/>
    <property type="match status" value="1"/>
</dbReference>
<evidence type="ECO:0000256" key="4">
    <source>
        <dbReference type="ARBA" id="ARBA00022989"/>
    </source>
</evidence>
<name>A0A6C1EG68_SACPS</name>
<protein>
    <submittedName>
        <fullName evidence="9">Vacuolar transporter chaperone</fullName>
    </submittedName>
</protein>
<accession>A0A6C1EG68</accession>
<feature type="transmembrane region" description="Helical" evidence="7">
    <location>
        <begin position="778"/>
        <end position="801"/>
    </location>
</feature>
<feature type="transmembrane region" description="Helical" evidence="7">
    <location>
        <begin position="738"/>
        <end position="758"/>
    </location>
</feature>
<dbReference type="InterPro" id="IPR003807">
    <property type="entry name" value="DUF202"/>
</dbReference>
<evidence type="ECO:0000256" key="1">
    <source>
        <dbReference type="ARBA" id="ARBA00004128"/>
    </source>
</evidence>
<evidence type="ECO:0000313" key="10">
    <source>
        <dbReference type="Proteomes" id="UP000501346"/>
    </source>
</evidence>
<evidence type="ECO:0000256" key="2">
    <source>
        <dbReference type="ARBA" id="ARBA00022554"/>
    </source>
</evidence>
<keyword evidence="10" id="KW-1185">Reference proteome</keyword>
<feature type="compositionally biased region" description="Basic and acidic residues" evidence="6">
    <location>
        <begin position="602"/>
        <end position="618"/>
    </location>
</feature>
<dbReference type="GO" id="GO:0033254">
    <property type="term" value="C:vacuolar transporter chaperone complex"/>
    <property type="evidence" value="ECO:0007669"/>
    <property type="project" value="UniProtKB-ARBA"/>
</dbReference>
<keyword evidence="2" id="KW-0926">Vacuole</keyword>
<comment type="subcellular location">
    <subcellularLocation>
        <location evidence="1">Vacuole membrane</location>
        <topology evidence="1">Multi-pass membrane protein</topology>
    </subcellularLocation>
</comment>
<feature type="compositionally biased region" description="Acidic residues" evidence="6">
    <location>
        <begin position="619"/>
        <end position="628"/>
    </location>
</feature>
<evidence type="ECO:0000256" key="6">
    <source>
        <dbReference type="SAM" id="MobiDB-lite"/>
    </source>
</evidence>
<evidence type="ECO:0000256" key="3">
    <source>
        <dbReference type="ARBA" id="ARBA00022692"/>
    </source>
</evidence>
<dbReference type="PROSITE" id="PS51382">
    <property type="entry name" value="SPX"/>
    <property type="match status" value="1"/>
</dbReference>
<dbReference type="OrthoDB" id="6493944at2759"/>
<dbReference type="InterPro" id="IPR004331">
    <property type="entry name" value="SPX_dom"/>
</dbReference>
<feature type="domain" description="SPX" evidence="8">
    <location>
        <begin position="1"/>
        <end position="145"/>
    </location>
</feature>
<dbReference type="EMBL" id="CP049013">
    <property type="protein sequence ID" value="QID88408.1"/>
    <property type="molecule type" value="Genomic_DNA"/>
</dbReference>
<feature type="region of interest" description="Disordered" evidence="6">
    <location>
        <begin position="263"/>
        <end position="286"/>
    </location>
</feature>
<reference evidence="9 10" key="1">
    <citation type="journal article" date="2019" name="BMC Genomics">
        <title>Chromosome level assembly and comparative genome analysis confirm lager-brewing yeasts originated from a single hybridization.</title>
        <authorList>
            <person name="Salazar A.N."/>
            <person name="Gorter de Vries A.R."/>
            <person name="van den Broek M."/>
            <person name="Brouwers N."/>
            <person name="de la Torre Cortes P."/>
            <person name="Kuijpers N.G.A."/>
            <person name="Daran J.G."/>
            <person name="Abeel T."/>
        </authorList>
    </citation>
    <scope>NUCLEOTIDE SEQUENCE [LARGE SCALE GENOMIC DNA]</scope>
    <source>
        <strain evidence="9 10">CBS 1483</strain>
    </source>
</reference>
<sequence>MLFGIKLANDVYPPWKDSYIDYERLKKLLRESVLHDDPTALDNWSERNESEFAEALDKELEKVYTFQISKYNAVLQKLDGLEENTKSSEKILKLNTEQFKNTLEECLDEAQKLDDFDRLNFTGFIKIVKKHDKLHPNYPSVKSLLQVRLKELPFNNSEEYSPLLYRISYLYEFLRSNYDHPNTMSKSLASTSKLSHFSTLENTNFKSYKFWVHEDNLMEVKARILRHLPALVYASIPSENDDFVDNLESDVLMQPERRLNIDVKNNTLSSDSNSNEDGDEGKMKNSIFPQSYDPTITTLYFDNELFDLYNNRLLKISAAPTLRLRWIGKLQEKPDIFLEKRTSTENTQTGNSSFEEIRLQMKAKFINNFIFKNDPNYKNYLINQLRERGTQKEDLEKLSKDFDNIQKFIVNETLQPVLRATYNRTAFQIPGDQSIRITIDSNIMYIREDSFEKDRPIRNPTNWHREDIDSNVPNPLKFLRKGEYSKFPYSVMEIKIINNDNSQVQNYEWIDDLTTSHLVNEVPKFSLYLQGVASLFGEDDKYINILPFWLPDLETDIRKDPQQAYEEEKKTLQKKKNIHDKLDNMRRLSKISHSDGGPFEQRQPEQREQAARHLVADLEDHESSDEEGAGLSKRSKTKKEKKFKTNAAFLKILAGKNITLNSTDPYSDDTDTASAFQLPAGVKRPVHLLKNAGPVKVEAKVWLANERTFNRWLSVTTLLSVLTFSIHNSVQKSEFPRLADLLAYIYFSLTLFCGIWAYRTYLKRLALIKDRSGKHLDAPVGPILVAVVLIVTLVVNFSVAFKEAARKQRELINVSSQSPLPSALKPIQDFIFHLVGE</sequence>
<dbReference type="AlphaFoldDB" id="A0A6C1EG68"/>
<dbReference type="InterPro" id="IPR042267">
    <property type="entry name" value="VTC_sf"/>
</dbReference>
<organism evidence="9 10">
    <name type="scientific">Saccharomyces pastorianus</name>
    <name type="common">Lager yeast</name>
    <name type="synonym">Saccharomyces cerevisiae x Saccharomyces eubayanus</name>
    <dbReference type="NCBI Taxonomy" id="27292"/>
    <lineage>
        <taxon>Eukaryota</taxon>
        <taxon>Fungi</taxon>
        <taxon>Dikarya</taxon>
        <taxon>Ascomycota</taxon>
        <taxon>Saccharomycotina</taxon>
        <taxon>Saccharomycetes</taxon>
        <taxon>Saccharomycetales</taxon>
        <taxon>Saccharomycetaceae</taxon>
        <taxon>Saccharomyces</taxon>
    </lineage>
</organism>
<evidence type="ECO:0000256" key="5">
    <source>
        <dbReference type="ARBA" id="ARBA00023136"/>
    </source>
</evidence>
<dbReference type="PANTHER" id="PTHR46140:SF2">
    <property type="entry name" value="VACUOLAR TRANSPORTER CHAPERONE 3 COMPLEX SUBUNIT 3-RELATED"/>
    <property type="match status" value="1"/>
</dbReference>
<dbReference type="Proteomes" id="UP000501346">
    <property type="component" value="Chromosome SeXVI"/>
</dbReference>
<dbReference type="Gene3D" id="3.20.100.30">
    <property type="entry name" value="VTC, catalytic tunnel domain"/>
    <property type="match status" value="1"/>
</dbReference>
<keyword evidence="5 7" id="KW-0472">Membrane</keyword>
<gene>
    <name evidence="9" type="primary">VTC3_2</name>
    <name evidence="9" type="ORF">GRS66_011121</name>
</gene>
<evidence type="ECO:0000256" key="7">
    <source>
        <dbReference type="SAM" id="Phobius"/>
    </source>
</evidence>
<dbReference type="InterPro" id="IPR018966">
    <property type="entry name" value="VTC_domain"/>
</dbReference>
<dbReference type="InterPro" id="IPR051572">
    <property type="entry name" value="VTC_Complex_Subunit"/>
</dbReference>
<keyword evidence="4 7" id="KW-1133">Transmembrane helix</keyword>
<dbReference type="GO" id="GO:0006799">
    <property type="term" value="P:polyphosphate biosynthetic process"/>
    <property type="evidence" value="ECO:0007669"/>
    <property type="project" value="UniProtKB-ARBA"/>
</dbReference>
<feature type="region of interest" description="Disordered" evidence="6">
    <location>
        <begin position="590"/>
        <end position="638"/>
    </location>
</feature>
<dbReference type="GO" id="GO:0000329">
    <property type="term" value="C:fungal-type vacuole membrane"/>
    <property type="evidence" value="ECO:0007669"/>
    <property type="project" value="TreeGrafter"/>
</dbReference>
<dbReference type="CDD" id="cd14480">
    <property type="entry name" value="SPX_VTC2_like"/>
    <property type="match status" value="1"/>
</dbReference>
<feature type="transmembrane region" description="Helical" evidence="7">
    <location>
        <begin position="709"/>
        <end position="726"/>
    </location>
</feature>